<reference evidence="2" key="1">
    <citation type="submission" date="2023-01" db="EMBL/GenBank/DDBJ databases">
        <title>Genome assembly of the deep-sea coral Lophelia pertusa.</title>
        <authorList>
            <person name="Herrera S."/>
            <person name="Cordes E."/>
        </authorList>
    </citation>
    <scope>NUCLEOTIDE SEQUENCE</scope>
    <source>
        <strain evidence="2">USNM1676648</strain>
        <tissue evidence="2">Polyp</tissue>
    </source>
</reference>
<evidence type="ECO:0000256" key="1">
    <source>
        <dbReference type="SAM" id="MobiDB-lite"/>
    </source>
</evidence>
<gene>
    <name evidence="2" type="ORF">OS493_000162</name>
</gene>
<comment type="caution">
    <text evidence="2">The sequence shown here is derived from an EMBL/GenBank/DDBJ whole genome shotgun (WGS) entry which is preliminary data.</text>
</comment>
<dbReference type="AlphaFoldDB" id="A0A9X0A6H7"/>
<feature type="compositionally biased region" description="Basic and acidic residues" evidence="1">
    <location>
        <begin position="293"/>
        <end position="309"/>
    </location>
</feature>
<evidence type="ECO:0000313" key="3">
    <source>
        <dbReference type="Proteomes" id="UP001163046"/>
    </source>
</evidence>
<name>A0A9X0A6H7_9CNID</name>
<feature type="region of interest" description="Disordered" evidence="1">
    <location>
        <begin position="37"/>
        <end position="60"/>
    </location>
</feature>
<keyword evidence="3" id="KW-1185">Reference proteome</keyword>
<protein>
    <submittedName>
        <fullName evidence="2">Uncharacterized protein</fullName>
    </submittedName>
</protein>
<dbReference type="EMBL" id="MU825396">
    <property type="protein sequence ID" value="KAJ7394356.1"/>
    <property type="molecule type" value="Genomic_DNA"/>
</dbReference>
<evidence type="ECO:0000313" key="2">
    <source>
        <dbReference type="EMBL" id="KAJ7394356.1"/>
    </source>
</evidence>
<dbReference type="OrthoDB" id="10669728at2759"/>
<feature type="region of interest" description="Disordered" evidence="1">
    <location>
        <begin position="243"/>
        <end position="322"/>
    </location>
</feature>
<accession>A0A9X0A6H7</accession>
<sequence length="482" mass="54500">MDSFLSLDELHVSFPSQELPYSRMENEDGEEDCDLLRESDDERGINSHHRTQDKGEIRRSANQEFLAANYVVTSRERESTAYKLPSIRPASSKLKNGLKKGRNRAEKGEFSSIDVDDFSVWGKQAMVNARKDMKNRTNFRNNVPSPGPKNCCGGEKWENDVVVESCFAKTKSSDSADSSNLSRPRLSLGSYSQLHGRIGDRPSIFSPPVSPKARASSVRLPKKISRLIEMELSIIKGENINSTQRRRYRPRSESVPTQEKIQFYPNSVELRRSQDPSMPRLGKPVMTNAKTRNTKEKSKSTINTRRDRLPSSGPRRCSGGEKWETDSIAESCFVKKSSSDSPNSSYLKLDSKEGTQAPLLSEQKGFFTASPCREIPPRLSPKEFGDRPLFSPTVRGHQVQELPLDLPKNSPIHRVGVLGCQGRQFRELNSKTKIQCPIRFCIPSRKNRHFSQPDGIEEVAASFLAFTEKRQRGKEFSLTIRK</sequence>
<dbReference type="Proteomes" id="UP001163046">
    <property type="component" value="Unassembled WGS sequence"/>
</dbReference>
<proteinExistence type="predicted"/>
<organism evidence="2 3">
    <name type="scientific">Desmophyllum pertusum</name>
    <dbReference type="NCBI Taxonomy" id="174260"/>
    <lineage>
        <taxon>Eukaryota</taxon>
        <taxon>Metazoa</taxon>
        <taxon>Cnidaria</taxon>
        <taxon>Anthozoa</taxon>
        <taxon>Hexacorallia</taxon>
        <taxon>Scleractinia</taxon>
        <taxon>Caryophylliina</taxon>
        <taxon>Caryophylliidae</taxon>
        <taxon>Desmophyllum</taxon>
    </lineage>
</organism>